<accession>A0A8E2DKA2</accession>
<dbReference type="OrthoDB" id="2803682at2759"/>
<dbReference type="Pfam" id="PF13391">
    <property type="entry name" value="HNH_2"/>
    <property type="match status" value="1"/>
</dbReference>
<dbReference type="InterPro" id="IPR003615">
    <property type="entry name" value="HNH_nuc"/>
</dbReference>
<gene>
    <name evidence="3" type="ORF">OBBRIDRAFT_825422</name>
</gene>
<evidence type="ECO:0000256" key="1">
    <source>
        <dbReference type="SAM" id="MobiDB-lite"/>
    </source>
</evidence>
<feature type="region of interest" description="Disordered" evidence="1">
    <location>
        <begin position="228"/>
        <end position="248"/>
    </location>
</feature>
<keyword evidence="4" id="KW-1185">Reference proteome</keyword>
<organism evidence="3 4">
    <name type="scientific">Obba rivulosa</name>
    <dbReference type="NCBI Taxonomy" id="1052685"/>
    <lineage>
        <taxon>Eukaryota</taxon>
        <taxon>Fungi</taxon>
        <taxon>Dikarya</taxon>
        <taxon>Basidiomycota</taxon>
        <taxon>Agaricomycotina</taxon>
        <taxon>Agaricomycetes</taxon>
        <taxon>Polyporales</taxon>
        <taxon>Gelatoporiaceae</taxon>
        <taxon>Obba</taxon>
    </lineage>
</organism>
<protein>
    <recommendedName>
        <fullName evidence="2">HNH nuclease domain-containing protein</fullName>
    </recommendedName>
</protein>
<dbReference type="Proteomes" id="UP000250043">
    <property type="component" value="Unassembled WGS sequence"/>
</dbReference>
<feature type="region of interest" description="Disordered" evidence="1">
    <location>
        <begin position="358"/>
        <end position="383"/>
    </location>
</feature>
<proteinExistence type="predicted"/>
<dbReference type="EMBL" id="KV722388">
    <property type="protein sequence ID" value="OCH91255.1"/>
    <property type="molecule type" value="Genomic_DNA"/>
</dbReference>
<reference evidence="3 4" key="1">
    <citation type="submission" date="2016-07" db="EMBL/GenBank/DDBJ databases">
        <title>Draft genome of the white-rot fungus Obba rivulosa 3A-2.</title>
        <authorList>
            <consortium name="DOE Joint Genome Institute"/>
            <person name="Miettinen O."/>
            <person name="Riley R."/>
            <person name="Acob R."/>
            <person name="Barry K."/>
            <person name="Cullen D."/>
            <person name="De Vries R."/>
            <person name="Hainaut M."/>
            <person name="Hatakka A."/>
            <person name="Henrissat B."/>
            <person name="Hilden K."/>
            <person name="Kuo R."/>
            <person name="Labutti K."/>
            <person name="Lipzen A."/>
            <person name="Makela M.R."/>
            <person name="Sandor L."/>
            <person name="Spatafora J.W."/>
            <person name="Grigoriev I.V."/>
            <person name="Hibbett D.S."/>
        </authorList>
    </citation>
    <scope>NUCLEOTIDE SEQUENCE [LARGE SCALE GENOMIC DNA]</scope>
    <source>
        <strain evidence="3 4">3A-2</strain>
    </source>
</reference>
<name>A0A8E2DKA2_9APHY</name>
<sequence>MDTDCDGITLDVLLSSNPCENWLPALRIPAYEFTHFSSSPLRWLAYLGLAIVGRMGVLHHGPELTSRTVDLDDPFSINPTRSVSYYYRHEGDLCPAALDAELSSTSFSERNRRDSKFRRSLITRDESCVDSLAPEEDSEAAHLLRFSFGHEYIRNMTTRRQLCNDPIIYDINDVRNGLLLNSTAHRHLAKNVAILPVPNPFMNGDHAPSDQMPGYYLQQFIPSLRDHPFGKSSYPHNRPLRTPDSPEKRRQWPTLTIFTMVYGCVALKHWGCTEFADELRNNYDCGLYSSTVGTIQDGRHSRRKFRLARPKVQEGNSEEQAAYAESETSSRYDFRSHRDEPDLVELFLLLGFMDPSEQSWMEEKERRLREQREARQKEESEKKVREWLTRHLITGGS</sequence>
<dbReference type="AlphaFoldDB" id="A0A8E2DKA2"/>
<feature type="domain" description="HNH nuclease" evidence="2">
    <location>
        <begin position="136"/>
        <end position="187"/>
    </location>
</feature>
<evidence type="ECO:0000313" key="3">
    <source>
        <dbReference type="EMBL" id="OCH91255.1"/>
    </source>
</evidence>
<evidence type="ECO:0000259" key="2">
    <source>
        <dbReference type="Pfam" id="PF13391"/>
    </source>
</evidence>
<evidence type="ECO:0000313" key="4">
    <source>
        <dbReference type="Proteomes" id="UP000250043"/>
    </source>
</evidence>
<feature type="compositionally biased region" description="Basic and acidic residues" evidence="1">
    <location>
        <begin position="361"/>
        <end position="383"/>
    </location>
</feature>